<protein>
    <recommendedName>
        <fullName evidence="5">Myb/SANT-like domain-containing protein</fullName>
    </recommendedName>
</protein>
<proteinExistence type="predicted"/>
<keyword evidence="4" id="KW-1185">Reference proteome</keyword>
<evidence type="ECO:0008006" key="5">
    <source>
        <dbReference type="Google" id="ProtNLM"/>
    </source>
</evidence>
<evidence type="ECO:0000313" key="4">
    <source>
        <dbReference type="Proteomes" id="UP001586593"/>
    </source>
</evidence>
<keyword evidence="2" id="KW-0812">Transmembrane</keyword>
<keyword evidence="2" id="KW-1133">Transmembrane helix</keyword>
<evidence type="ECO:0000256" key="1">
    <source>
        <dbReference type="SAM" id="MobiDB-lite"/>
    </source>
</evidence>
<organism evidence="3 4">
    <name type="scientific">Phialemonium thermophilum</name>
    <dbReference type="NCBI Taxonomy" id="223376"/>
    <lineage>
        <taxon>Eukaryota</taxon>
        <taxon>Fungi</taxon>
        <taxon>Dikarya</taxon>
        <taxon>Ascomycota</taxon>
        <taxon>Pezizomycotina</taxon>
        <taxon>Sordariomycetes</taxon>
        <taxon>Sordariomycetidae</taxon>
        <taxon>Cephalothecales</taxon>
        <taxon>Cephalothecaceae</taxon>
        <taxon>Phialemonium</taxon>
    </lineage>
</organism>
<feature type="region of interest" description="Disordered" evidence="1">
    <location>
        <begin position="117"/>
        <end position="139"/>
    </location>
</feature>
<evidence type="ECO:0000256" key="2">
    <source>
        <dbReference type="SAM" id="Phobius"/>
    </source>
</evidence>
<gene>
    <name evidence="3" type="ORF">VTK73DRAFT_2109</name>
</gene>
<dbReference type="Proteomes" id="UP001586593">
    <property type="component" value="Unassembled WGS sequence"/>
</dbReference>
<keyword evidence="2" id="KW-0472">Membrane</keyword>
<dbReference type="EMBL" id="JAZHXJ010000157">
    <property type="protein sequence ID" value="KAL1871313.1"/>
    <property type="molecule type" value="Genomic_DNA"/>
</dbReference>
<evidence type="ECO:0000313" key="3">
    <source>
        <dbReference type="EMBL" id="KAL1871313.1"/>
    </source>
</evidence>
<name>A0ABR3X5X5_9PEZI</name>
<comment type="caution">
    <text evidence="3">The sequence shown here is derived from an EMBL/GenBank/DDBJ whole genome shotgun (WGS) entry which is preliminary data.</text>
</comment>
<feature type="compositionally biased region" description="Polar residues" evidence="1">
    <location>
        <begin position="126"/>
        <end position="139"/>
    </location>
</feature>
<reference evidence="3 4" key="1">
    <citation type="journal article" date="2024" name="Commun. Biol.">
        <title>Comparative genomic analysis of thermophilic fungi reveals convergent evolutionary adaptations and gene losses.</title>
        <authorList>
            <person name="Steindorff A.S."/>
            <person name="Aguilar-Pontes M.V."/>
            <person name="Robinson A.J."/>
            <person name="Andreopoulos B."/>
            <person name="LaButti K."/>
            <person name="Kuo A."/>
            <person name="Mondo S."/>
            <person name="Riley R."/>
            <person name="Otillar R."/>
            <person name="Haridas S."/>
            <person name="Lipzen A."/>
            <person name="Grimwood J."/>
            <person name="Schmutz J."/>
            <person name="Clum A."/>
            <person name="Reid I.D."/>
            <person name="Moisan M.C."/>
            <person name="Butler G."/>
            <person name="Nguyen T.T.M."/>
            <person name="Dewar K."/>
            <person name="Conant G."/>
            <person name="Drula E."/>
            <person name="Henrissat B."/>
            <person name="Hansel C."/>
            <person name="Singer S."/>
            <person name="Hutchinson M.I."/>
            <person name="de Vries R.P."/>
            <person name="Natvig D.O."/>
            <person name="Powell A.J."/>
            <person name="Tsang A."/>
            <person name="Grigoriev I.V."/>
        </authorList>
    </citation>
    <scope>NUCLEOTIDE SEQUENCE [LARGE SCALE GENOMIC DNA]</scope>
    <source>
        <strain evidence="3 4">ATCC 24622</strain>
    </source>
</reference>
<feature type="transmembrane region" description="Helical" evidence="2">
    <location>
        <begin position="246"/>
        <end position="267"/>
    </location>
</feature>
<accession>A0ABR3X5X5</accession>
<sequence length="305" mass="33960">MGGKHWTKEEEGYYWNHIIPFSSKRVGLDKVRNKEKSWDLLAQEMTAKFGTTHRQYTSQSLAEHWFKNMQEGNYSKHAGPFVIQYLNKRAEEEEFHIENTDTKSKDSPLQEFADLDNATEEGESEISPQQSQTTVTVAQITSPGHSTDEFLHHSPLSESGVDVTLEPTLVDCPTNHSSSSNSVPGILASLFSRARPRDGTTLLLWGSITWNQIRCQIVGSTLPEPFPMASPASSEATRSMSVRTGYLTLVYHLLFTCGAILTVVVMLSRNPILSCLLCRPGTCQSQDPLHPDSCLGLKIEISSTQ</sequence>